<comment type="caution">
    <text evidence="2">The sequence shown here is derived from an EMBL/GenBank/DDBJ whole genome shotgun (WGS) entry which is preliminary data.</text>
</comment>
<keyword evidence="1" id="KW-1133">Transmembrane helix</keyword>
<dbReference type="AlphaFoldDB" id="A0A017RST4"/>
<sequence length="93" mass="10654">MEPSYKTINKQLNKIDKKISAVNHSEYGYIKDNFKKLIWYNFLIGLARGFGMAVGFTVLGAVALYILQKIVMLNLPLISEWIANLIRLAQSYK</sequence>
<dbReference type="InterPro" id="IPR043723">
    <property type="entry name" value="DUF5665"/>
</dbReference>
<protein>
    <submittedName>
        <fullName evidence="2">Uncharacterized protein</fullName>
    </submittedName>
</protein>
<dbReference type="RefSeq" id="WP_035381107.1">
    <property type="nucleotide sequence ID" value="NZ_AZQP01000043.1"/>
</dbReference>
<evidence type="ECO:0000313" key="2">
    <source>
        <dbReference type="EMBL" id="EYE87656.1"/>
    </source>
</evidence>
<evidence type="ECO:0000256" key="1">
    <source>
        <dbReference type="SAM" id="Phobius"/>
    </source>
</evidence>
<name>A0A017RST4_9CLOT</name>
<reference evidence="2 3" key="1">
    <citation type="journal article" date="2014" name="Genome Announc.">
        <title>Draft Genome Sequence of Fervidicella metallireducens Strain AeBT, an Iron-Reducing Thermoanaerobe from the Great Artesian Basin.</title>
        <authorList>
            <person name="Patel B.K."/>
        </authorList>
    </citation>
    <scope>NUCLEOTIDE SEQUENCE [LARGE SCALE GENOMIC DNA]</scope>
    <source>
        <strain evidence="2 3">AeB</strain>
    </source>
</reference>
<organism evidence="2 3">
    <name type="scientific">Fervidicella metallireducens AeB</name>
    <dbReference type="NCBI Taxonomy" id="1403537"/>
    <lineage>
        <taxon>Bacteria</taxon>
        <taxon>Bacillati</taxon>
        <taxon>Bacillota</taxon>
        <taxon>Clostridia</taxon>
        <taxon>Eubacteriales</taxon>
        <taxon>Clostridiaceae</taxon>
        <taxon>Fervidicella</taxon>
    </lineage>
</organism>
<keyword evidence="1" id="KW-0472">Membrane</keyword>
<dbReference type="OrthoDB" id="1634137at2"/>
<dbReference type="Pfam" id="PF18910">
    <property type="entry name" value="DUF5665"/>
    <property type="match status" value="1"/>
</dbReference>
<accession>A0A017RST4</accession>
<dbReference type="EMBL" id="AZQP01000043">
    <property type="protein sequence ID" value="EYE87656.1"/>
    <property type="molecule type" value="Genomic_DNA"/>
</dbReference>
<feature type="transmembrane region" description="Helical" evidence="1">
    <location>
        <begin position="38"/>
        <end position="67"/>
    </location>
</feature>
<keyword evidence="3" id="KW-1185">Reference proteome</keyword>
<proteinExistence type="predicted"/>
<dbReference type="STRING" id="1403537.Q428_12130"/>
<evidence type="ECO:0000313" key="3">
    <source>
        <dbReference type="Proteomes" id="UP000019681"/>
    </source>
</evidence>
<dbReference type="Proteomes" id="UP000019681">
    <property type="component" value="Unassembled WGS sequence"/>
</dbReference>
<gene>
    <name evidence="2" type="ORF">Q428_12130</name>
</gene>
<keyword evidence="1" id="KW-0812">Transmembrane</keyword>